<gene>
    <name evidence="2" type="ORF">GUJ93_ZPchr0002g25924</name>
</gene>
<protein>
    <submittedName>
        <fullName evidence="2">Uncharacterized protein</fullName>
    </submittedName>
</protein>
<name>A0A8J5V583_ZIZPA</name>
<evidence type="ECO:0000313" key="2">
    <source>
        <dbReference type="EMBL" id="KAG8060392.1"/>
    </source>
</evidence>
<dbReference type="AlphaFoldDB" id="A0A8J5V583"/>
<keyword evidence="3" id="KW-1185">Reference proteome</keyword>
<evidence type="ECO:0000256" key="1">
    <source>
        <dbReference type="SAM" id="MobiDB-lite"/>
    </source>
</evidence>
<accession>A0A8J5V583</accession>
<dbReference type="Proteomes" id="UP000729402">
    <property type="component" value="Unassembled WGS sequence"/>
</dbReference>
<sequence length="115" mass="12240">MTPGTGTSTKQIVERWTKGVPCLAARKAGTEEPAAMGTVTWDRIRRRAAKEEGDKTQTSRRTARAEGSRALSRRRTTREEGGGTFTEPPPTVTAARGTCRRATGEGGAKTLAGPP</sequence>
<comment type="caution">
    <text evidence="2">The sequence shown here is derived from an EMBL/GenBank/DDBJ whole genome shotgun (WGS) entry which is preliminary data.</text>
</comment>
<evidence type="ECO:0000313" key="3">
    <source>
        <dbReference type="Proteomes" id="UP000729402"/>
    </source>
</evidence>
<proteinExistence type="predicted"/>
<dbReference type="EMBL" id="JAAALK010000287">
    <property type="protein sequence ID" value="KAG8060392.1"/>
    <property type="molecule type" value="Genomic_DNA"/>
</dbReference>
<feature type="compositionally biased region" description="Basic and acidic residues" evidence="1">
    <location>
        <begin position="49"/>
        <end position="67"/>
    </location>
</feature>
<organism evidence="2 3">
    <name type="scientific">Zizania palustris</name>
    <name type="common">Northern wild rice</name>
    <dbReference type="NCBI Taxonomy" id="103762"/>
    <lineage>
        <taxon>Eukaryota</taxon>
        <taxon>Viridiplantae</taxon>
        <taxon>Streptophyta</taxon>
        <taxon>Embryophyta</taxon>
        <taxon>Tracheophyta</taxon>
        <taxon>Spermatophyta</taxon>
        <taxon>Magnoliopsida</taxon>
        <taxon>Liliopsida</taxon>
        <taxon>Poales</taxon>
        <taxon>Poaceae</taxon>
        <taxon>BOP clade</taxon>
        <taxon>Oryzoideae</taxon>
        <taxon>Oryzeae</taxon>
        <taxon>Zizaniinae</taxon>
        <taxon>Zizania</taxon>
    </lineage>
</organism>
<feature type="region of interest" description="Disordered" evidence="1">
    <location>
        <begin position="42"/>
        <end position="115"/>
    </location>
</feature>
<reference evidence="2" key="2">
    <citation type="submission" date="2021-02" db="EMBL/GenBank/DDBJ databases">
        <authorList>
            <person name="Kimball J.A."/>
            <person name="Haas M.W."/>
            <person name="Macchietto M."/>
            <person name="Kono T."/>
            <person name="Duquette J."/>
            <person name="Shao M."/>
        </authorList>
    </citation>
    <scope>NUCLEOTIDE SEQUENCE</scope>
    <source>
        <tissue evidence="2">Fresh leaf tissue</tissue>
    </source>
</reference>
<reference evidence="2" key="1">
    <citation type="journal article" date="2021" name="bioRxiv">
        <title>Whole Genome Assembly and Annotation of Northern Wild Rice, Zizania palustris L., Supports a Whole Genome Duplication in the Zizania Genus.</title>
        <authorList>
            <person name="Haas M."/>
            <person name="Kono T."/>
            <person name="Macchietto M."/>
            <person name="Millas R."/>
            <person name="McGilp L."/>
            <person name="Shao M."/>
            <person name="Duquette J."/>
            <person name="Hirsch C.N."/>
            <person name="Kimball J."/>
        </authorList>
    </citation>
    <scope>NUCLEOTIDE SEQUENCE</scope>
    <source>
        <tissue evidence="2">Fresh leaf tissue</tissue>
    </source>
</reference>